<organism evidence="1 2">
    <name type="scientific">Lasius platythorax</name>
    <dbReference type="NCBI Taxonomy" id="488582"/>
    <lineage>
        <taxon>Eukaryota</taxon>
        <taxon>Metazoa</taxon>
        <taxon>Ecdysozoa</taxon>
        <taxon>Arthropoda</taxon>
        <taxon>Hexapoda</taxon>
        <taxon>Insecta</taxon>
        <taxon>Pterygota</taxon>
        <taxon>Neoptera</taxon>
        <taxon>Endopterygota</taxon>
        <taxon>Hymenoptera</taxon>
        <taxon>Apocrita</taxon>
        <taxon>Aculeata</taxon>
        <taxon>Formicoidea</taxon>
        <taxon>Formicidae</taxon>
        <taxon>Formicinae</taxon>
        <taxon>Lasius</taxon>
        <taxon>Lasius</taxon>
    </lineage>
</organism>
<evidence type="ECO:0000313" key="2">
    <source>
        <dbReference type="Proteomes" id="UP001497644"/>
    </source>
</evidence>
<reference evidence="1" key="1">
    <citation type="submission" date="2024-04" db="EMBL/GenBank/DDBJ databases">
        <authorList>
            <consortium name="Molecular Ecology Group"/>
        </authorList>
    </citation>
    <scope>NUCLEOTIDE SEQUENCE</scope>
</reference>
<dbReference type="EMBL" id="OZ034828">
    <property type="protein sequence ID" value="CAL1684065.1"/>
    <property type="molecule type" value="Genomic_DNA"/>
</dbReference>
<dbReference type="Proteomes" id="UP001497644">
    <property type="component" value="Chromosome 5"/>
</dbReference>
<keyword evidence="2" id="KW-1185">Reference proteome</keyword>
<gene>
    <name evidence="1" type="ORF">LPLAT_LOCUS9770</name>
</gene>
<accession>A0AAV2NU68</accession>
<dbReference type="AlphaFoldDB" id="A0AAV2NU68"/>
<protein>
    <submittedName>
        <fullName evidence="1">Uncharacterized protein</fullName>
    </submittedName>
</protein>
<sequence>MPCARSRFPQIMGRGGILRAAWNPAEYAVENRAVMIRTVLPTAVWYMRKYSEGTPRVLFPRAKLPEERVECTRALPALQCARKLTRLLINAPSSAAIAPTNASGSRSDPLNRAVWRSEQWKGEAMRVT</sequence>
<proteinExistence type="predicted"/>
<name>A0AAV2NU68_9HYME</name>
<evidence type="ECO:0000313" key="1">
    <source>
        <dbReference type="EMBL" id="CAL1684065.1"/>
    </source>
</evidence>